<sequence length="92" mass="11053">MGNRYFRRRWDESRGDQYDTWGAATYYFEVGEDGWPLRQIEVYDAGPVLRYGPDRQEDQFGQLGRVQLDESEDWSSWATSQDVFDEVWSDRR</sequence>
<organism evidence="2">
    <name type="scientific">Pedococcus sp. KACC 23699</name>
    <dbReference type="NCBI Taxonomy" id="3149228"/>
    <lineage>
        <taxon>Bacteria</taxon>
        <taxon>Bacillati</taxon>
        <taxon>Actinomycetota</taxon>
        <taxon>Actinomycetes</taxon>
        <taxon>Micrococcales</taxon>
        <taxon>Intrasporangiaceae</taxon>
        <taxon>Pedococcus</taxon>
    </lineage>
</organism>
<accession>A0AAU7JTQ5</accession>
<dbReference type="EMBL" id="CP157483">
    <property type="protein sequence ID" value="XBO43802.1"/>
    <property type="molecule type" value="Genomic_DNA"/>
</dbReference>
<dbReference type="AlphaFoldDB" id="A0AAU7JTQ5"/>
<gene>
    <name evidence="2" type="ORF">ABEG17_00275</name>
    <name evidence="1" type="ORF">ABEG17_16105</name>
</gene>
<dbReference type="RefSeq" id="WP_406830501.1">
    <property type="nucleotide sequence ID" value="NZ_CP157483.1"/>
</dbReference>
<name>A0AAU7JTQ5_9MICO</name>
<proteinExistence type="predicted"/>
<evidence type="ECO:0000313" key="1">
    <source>
        <dbReference type="EMBL" id="XBO43074.1"/>
    </source>
</evidence>
<reference evidence="2" key="1">
    <citation type="submission" date="2024-05" db="EMBL/GenBank/DDBJ databases">
        <authorList>
            <person name="Kim S."/>
            <person name="Heo J."/>
            <person name="Choi H."/>
            <person name="Choi Y."/>
            <person name="Kwon S.-W."/>
            <person name="Kim Y."/>
        </authorList>
    </citation>
    <scope>NUCLEOTIDE SEQUENCE</scope>
    <source>
        <strain evidence="2">KACC 23699</strain>
    </source>
</reference>
<dbReference type="EMBL" id="CP157483">
    <property type="protein sequence ID" value="XBO43074.1"/>
    <property type="molecule type" value="Genomic_DNA"/>
</dbReference>
<evidence type="ECO:0000313" key="2">
    <source>
        <dbReference type="EMBL" id="XBO43802.1"/>
    </source>
</evidence>
<protein>
    <submittedName>
        <fullName evidence="2">Uncharacterized protein</fullName>
    </submittedName>
</protein>